<keyword evidence="2 5" id="KW-0812">Transmembrane</keyword>
<evidence type="ECO:0000256" key="6">
    <source>
        <dbReference type="SAM" id="SignalP"/>
    </source>
</evidence>
<organism evidence="7 8">
    <name type="scientific">Parascedosporium putredinis</name>
    <dbReference type="NCBI Taxonomy" id="1442378"/>
    <lineage>
        <taxon>Eukaryota</taxon>
        <taxon>Fungi</taxon>
        <taxon>Dikarya</taxon>
        <taxon>Ascomycota</taxon>
        <taxon>Pezizomycotina</taxon>
        <taxon>Sordariomycetes</taxon>
        <taxon>Hypocreomycetidae</taxon>
        <taxon>Microascales</taxon>
        <taxon>Microascaceae</taxon>
        <taxon>Parascedosporium</taxon>
    </lineage>
</organism>
<feature type="chain" id="PRO_5040295107" evidence="6">
    <location>
        <begin position="20"/>
        <end position="268"/>
    </location>
</feature>
<dbReference type="GO" id="GO:0016020">
    <property type="term" value="C:membrane"/>
    <property type="evidence" value="ECO:0007669"/>
    <property type="project" value="UniProtKB-SubCell"/>
</dbReference>
<dbReference type="PANTHER" id="PTHR42718:SF11">
    <property type="entry name" value="MAJOR FACILITATOR SUPERFAMILY (MFS) PROFILE DOMAIN-CONTAINING PROTEIN"/>
    <property type="match status" value="1"/>
</dbReference>
<evidence type="ECO:0000256" key="2">
    <source>
        <dbReference type="ARBA" id="ARBA00022692"/>
    </source>
</evidence>
<dbReference type="InterPro" id="IPR036259">
    <property type="entry name" value="MFS_trans_sf"/>
</dbReference>
<protein>
    <submittedName>
        <fullName evidence="7">Uncharacterized protein</fullName>
    </submittedName>
</protein>
<comment type="caution">
    <text evidence="7">The sequence shown here is derived from an EMBL/GenBank/DDBJ whole genome shotgun (WGS) entry which is preliminary data.</text>
</comment>
<evidence type="ECO:0000256" key="5">
    <source>
        <dbReference type="SAM" id="Phobius"/>
    </source>
</evidence>
<evidence type="ECO:0000313" key="7">
    <source>
        <dbReference type="EMBL" id="CAI4219631.1"/>
    </source>
</evidence>
<feature type="signal peptide" evidence="6">
    <location>
        <begin position="1"/>
        <end position="19"/>
    </location>
</feature>
<dbReference type="PANTHER" id="PTHR42718">
    <property type="entry name" value="MAJOR FACILITATOR SUPERFAMILY MULTIDRUG TRANSPORTER MFSC"/>
    <property type="match status" value="1"/>
</dbReference>
<feature type="transmembrane region" description="Helical" evidence="5">
    <location>
        <begin position="137"/>
        <end position="158"/>
    </location>
</feature>
<feature type="transmembrane region" description="Helical" evidence="5">
    <location>
        <begin position="109"/>
        <end position="130"/>
    </location>
</feature>
<keyword evidence="4 5" id="KW-0472">Membrane</keyword>
<keyword evidence="3 5" id="KW-1133">Transmembrane helix</keyword>
<keyword evidence="8" id="KW-1185">Reference proteome</keyword>
<accession>A0A9P1HC60</accession>
<evidence type="ECO:0000313" key="8">
    <source>
        <dbReference type="Proteomes" id="UP000838763"/>
    </source>
</evidence>
<proteinExistence type="predicted"/>
<evidence type="ECO:0000256" key="1">
    <source>
        <dbReference type="ARBA" id="ARBA00004141"/>
    </source>
</evidence>
<dbReference type="SUPFAM" id="SSF103473">
    <property type="entry name" value="MFS general substrate transporter"/>
    <property type="match status" value="1"/>
</dbReference>
<dbReference type="AlphaFoldDB" id="A0A9P1HC60"/>
<evidence type="ECO:0000256" key="4">
    <source>
        <dbReference type="ARBA" id="ARBA00023136"/>
    </source>
</evidence>
<feature type="transmembrane region" description="Helical" evidence="5">
    <location>
        <begin position="35"/>
        <end position="53"/>
    </location>
</feature>
<feature type="transmembrane region" description="Helical" evidence="5">
    <location>
        <begin position="74"/>
        <end position="97"/>
    </location>
</feature>
<dbReference type="EMBL" id="CALLCH030000020">
    <property type="protein sequence ID" value="CAI4219631.1"/>
    <property type="molecule type" value="Genomic_DNA"/>
</dbReference>
<keyword evidence="6" id="KW-0732">Signal</keyword>
<comment type="subcellular location">
    <subcellularLocation>
        <location evidence="1">Membrane</location>
        <topology evidence="1">Multi-pass membrane protein</topology>
    </subcellularLocation>
</comment>
<evidence type="ECO:0000256" key="3">
    <source>
        <dbReference type="ARBA" id="ARBA00022989"/>
    </source>
</evidence>
<gene>
    <name evidence="7" type="ORF">PPNO1_LOCUS9185</name>
</gene>
<dbReference type="OrthoDB" id="5086884at2759"/>
<sequence>MDWLGVFTIVPGLVLFVYALTDSSSAPKGWASPHIIATFIIGVLLLAAAVYTQGWVSKYPLLPAALFSPKHMKLLIFALWLSYGSFGVFLLYSSFYIELVMHQTPMTTAVWYIPMVLGGLIIGMSAGFTLHLLPGRILLIIAGTGLTMCSLLFAIMPAGGLGGAVINSVVFLGISFFLGIADIAVGQHSHEGLRESYKVGFWVAVGLSGAQLAEELRQQELASQARGTAEHEPQTPNLINADPLFNNVEETNRHNPTHPITTIHYALG</sequence>
<dbReference type="Proteomes" id="UP000838763">
    <property type="component" value="Unassembled WGS sequence"/>
</dbReference>
<reference evidence="7" key="1">
    <citation type="submission" date="2022-11" db="EMBL/GenBank/DDBJ databases">
        <authorList>
            <person name="Scott C."/>
            <person name="Bruce N."/>
        </authorList>
    </citation>
    <scope>NUCLEOTIDE SEQUENCE</scope>
</reference>
<feature type="transmembrane region" description="Helical" evidence="5">
    <location>
        <begin position="164"/>
        <end position="185"/>
    </location>
</feature>
<name>A0A9P1HC60_9PEZI</name>